<keyword evidence="1" id="KW-0560">Oxidoreductase</keyword>
<dbReference type="PRINTS" id="PR00081">
    <property type="entry name" value="GDHRDH"/>
</dbReference>
<sequence>MQDSVLNNLWFILKYISYEIYYYILGAKAIVDDIMNYKHNKFDLIPNHGRVAVVTGGGRGLGLEVVKKFLQMDMRVIIGCRNVEAGKEALREMEKSGINGGDFVILKLDMTSFESIKEFADNVLKECQRIQILVNNAGIMFPPYTETVDGYESQWGVNFMGHYYLTHLLLERMKQTAVDGLDRVRIINVSSCAHFAVDSIKFHEFNKKNLYIPSEAYATSKLAQVIFTQNLDDELKADCSTVEVFAVHPGIVDTDIFNGTLLKILFPWLIKLLFKTPEQGSYPILHAALSTDVIKKGGCYISNCQIARVNKAVYSSTQRRLLDRYCRACLGISKFGQVNA</sequence>
<dbReference type="OrthoDB" id="191139at2759"/>
<accession>A0A482WJD1</accession>
<evidence type="ECO:0000256" key="2">
    <source>
        <dbReference type="RuleBase" id="RU000363"/>
    </source>
</evidence>
<dbReference type="InterPro" id="IPR002347">
    <property type="entry name" value="SDR_fam"/>
</dbReference>
<dbReference type="STRING" id="195883.A0A482WJD1"/>
<dbReference type="PANTHER" id="PTHR43157">
    <property type="entry name" value="PHOSPHATIDYLINOSITOL-GLYCAN BIOSYNTHESIS CLASS F PROTEIN-RELATED"/>
    <property type="match status" value="1"/>
</dbReference>
<dbReference type="GO" id="GO:0016491">
    <property type="term" value="F:oxidoreductase activity"/>
    <property type="evidence" value="ECO:0007669"/>
    <property type="project" value="UniProtKB-KW"/>
</dbReference>
<evidence type="ECO:0000256" key="1">
    <source>
        <dbReference type="ARBA" id="ARBA00023002"/>
    </source>
</evidence>
<protein>
    <submittedName>
        <fullName evidence="3">Uncharacterized protein</fullName>
    </submittedName>
</protein>
<dbReference type="InterPro" id="IPR036291">
    <property type="entry name" value="NAD(P)-bd_dom_sf"/>
</dbReference>
<dbReference type="SMR" id="A0A482WJD1"/>
<comment type="similarity">
    <text evidence="2">Belongs to the short-chain dehydrogenases/reductases (SDR) family.</text>
</comment>
<name>A0A482WJD1_LAOST</name>
<reference evidence="3 4" key="1">
    <citation type="journal article" date="2017" name="Gigascience">
        <title>Genome sequence of the small brown planthopper, Laodelphax striatellus.</title>
        <authorList>
            <person name="Zhu J."/>
            <person name="Jiang F."/>
            <person name="Wang X."/>
            <person name="Yang P."/>
            <person name="Bao Y."/>
            <person name="Zhao W."/>
            <person name="Wang W."/>
            <person name="Lu H."/>
            <person name="Wang Q."/>
            <person name="Cui N."/>
            <person name="Li J."/>
            <person name="Chen X."/>
            <person name="Luo L."/>
            <person name="Yu J."/>
            <person name="Kang L."/>
            <person name="Cui F."/>
        </authorList>
    </citation>
    <scope>NUCLEOTIDE SEQUENCE [LARGE SCALE GENOMIC DNA]</scope>
    <source>
        <strain evidence="3">Lst14</strain>
    </source>
</reference>
<evidence type="ECO:0000313" key="4">
    <source>
        <dbReference type="Proteomes" id="UP000291343"/>
    </source>
</evidence>
<keyword evidence="4" id="KW-1185">Reference proteome</keyword>
<dbReference type="PANTHER" id="PTHR43157:SF31">
    <property type="entry name" value="PHOSPHATIDYLINOSITOL-GLYCAN BIOSYNTHESIS CLASS F PROTEIN"/>
    <property type="match status" value="1"/>
</dbReference>
<dbReference type="EMBL" id="QKKF02034015">
    <property type="protein sequence ID" value="RZF33440.1"/>
    <property type="molecule type" value="Genomic_DNA"/>
</dbReference>
<dbReference type="InParanoid" id="A0A482WJD1"/>
<dbReference type="PRINTS" id="PR00080">
    <property type="entry name" value="SDRFAMILY"/>
</dbReference>
<dbReference type="SUPFAM" id="SSF51735">
    <property type="entry name" value="NAD(P)-binding Rossmann-fold domains"/>
    <property type="match status" value="1"/>
</dbReference>
<organism evidence="3 4">
    <name type="scientific">Laodelphax striatellus</name>
    <name type="common">Small brown planthopper</name>
    <name type="synonym">Delphax striatella</name>
    <dbReference type="NCBI Taxonomy" id="195883"/>
    <lineage>
        <taxon>Eukaryota</taxon>
        <taxon>Metazoa</taxon>
        <taxon>Ecdysozoa</taxon>
        <taxon>Arthropoda</taxon>
        <taxon>Hexapoda</taxon>
        <taxon>Insecta</taxon>
        <taxon>Pterygota</taxon>
        <taxon>Neoptera</taxon>
        <taxon>Paraneoptera</taxon>
        <taxon>Hemiptera</taxon>
        <taxon>Auchenorrhyncha</taxon>
        <taxon>Fulgoroidea</taxon>
        <taxon>Delphacidae</taxon>
        <taxon>Criomorphinae</taxon>
        <taxon>Laodelphax</taxon>
    </lineage>
</organism>
<proteinExistence type="inferred from homology"/>
<comment type="caution">
    <text evidence="3">The sequence shown here is derived from an EMBL/GenBank/DDBJ whole genome shotgun (WGS) entry which is preliminary data.</text>
</comment>
<dbReference type="Gene3D" id="3.40.50.720">
    <property type="entry name" value="NAD(P)-binding Rossmann-like Domain"/>
    <property type="match status" value="1"/>
</dbReference>
<gene>
    <name evidence="3" type="ORF">LSTR_LSTR014447</name>
</gene>
<dbReference type="Pfam" id="PF00106">
    <property type="entry name" value="adh_short"/>
    <property type="match status" value="1"/>
</dbReference>
<evidence type="ECO:0000313" key="3">
    <source>
        <dbReference type="EMBL" id="RZF33440.1"/>
    </source>
</evidence>
<dbReference type="Proteomes" id="UP000291343">
    <property type="component" value="Unassembled WGS sequence"/>
</dbReference>
<dbReference type="AlphaFoldDB" id="A0A482WJD1"/>
<dbReference type="FunCoup" id="A0A482WJD1">
    <property type="interactions" value="230"/>
</dbReference>